<feature type="domain" description="NolW-like" evidence="14">
    <location>
        <begin position="449"/>
        <end position="563"/>
    </location>
</feature>
<feature type="compositionally biased region" description="Low complexity" evidence="11">
    <location>
        <begin position="51"/>
        <end position="60"/>
    </location>
</feature>
<dbReference type="Gene3D" id="3.30.1370.120">
    <property type="match status" value="3"/>
</dbReference>
<gene>
    <name evidence="16" type="primary">gspD</name>
    <name evidence="16" type="ORF">G3M70_13985</name>
</gene>
<feature type="chain" id="PRO_5032807105" evidence="12">
    <location>
        <begin position="21"/>
        <end position="834"/>
    </location>
</feature>
<evidence type="ECO:0000256" key="2">
    <source>
        <dbReference type="ARBA" id="ARBA00006980"/>
    </source>
</evidence>
<dbReference type="GO" id="GO:0015627">
    <property type="term" value="C:type II protein secretion system complex"/>
    <property type="evidence" value="ECO:0007669"/>
    <property type="project" value="InterPro"/>
</dbReference>
<dbReference type="InterPro" id="IPR050810">
    <property type="entry name" value="Bact_Secretion_Sys_Channel"/>
</dbReference>
<keyword evidence="7" id="KW-0653">Protein transport</keyword>
<reference evidence="16 17" key="1">
    <citation type="submission" date="2020-02" db="EMBL/GenBank/DDBJ databases">
        <title>Genomic and physiological characterization of two novel Nitrospinaceae genera.</title>
        <authorList>
            <person name="Mueller A.J."/>
            <person name="Jung M.-Y."/>
            <person name="Strachan C.R."/>
            <person name="Herbold C.W."/>
            <person name="Kirkegaard R.H."/>
            <person name="Daims H."/>
        </authorList>
    </citation>
    <scope>NUCLEOTIDE SEQUENCE [LARGE SCALE GENOMIC DNA]</scope>
    <source>
        <strain evidence="16">EB</strain>
    </source>
</reference>
<dbReference type="InterPro" id="IPR013356">
    <property type="entry name" value="T2SS_GspD"/>
</dbReference>
<feature type="domain" description="Type II/III secretion system secretin-like" evidence="13">
    <location>
        <begin position="643"/>
        <end position="804"/>
    </location>
</feature>
<feature type="domain" description="GspD-like N0" evidence="15">
    <location>
        <begin position="210"/>
        <end position="277"/>
    </location>
</feature>
<evidence type="ECO:0000259" key="13">
    <source>
        <dbReference type="Pfam" id="PF00263"/>
    </source>
</evidence>
<evidence type="ECO:0000256" key="4">
    <source>
        <dbReference type="ARBA" id="ARBA00022452"/>
    </source>
</evidence>
<evidence type="ECO:0000313" key="17">
    <source>
        <dbReference type="Proteomes" id="UP000594688"/>
    </source>
</evidence>
<evidence type="ECO:0000256" key="12">
    <source>
        <dbReference type="SAM" id="SignalP"/>
    </source>
</evidence>
<evidence type="ECO:0000256" key="6">
    <source>
        <dbReference type="ARBA" id="ARBA00022729"/>
    </source>
</evidence>
<dbReference type="Gene3D" id="2.30.30.40">
    <property type="entry name" value="SH3 Domains"/>
    <property type="match status" value="1"/>
</dbReference>
<dbReference type="PANTHER" id="PTHR30332:SF25">
    <property type="entry name" value="SECRETIN XPSD"/>
    <property type="match status" value="1"/>
</dbReference>
<dbReference type="EMBL" id="CP048685">
    <property type="protein sequence ID" value="QPJ62922.1"/>
    <property type="molecule type" value="Genomic_DNA"/>
</dbReference>
<dbReference type="PANTHER" id="PTHR30332">
    <property type="entry name" value="PROBABLE GENERAL SECRETION PATHWAY PROTEIN D"/>
    <property type="match status" value="1"/>
</dbReference>
<name>A0A7T0BY02_9BACT</name>
<evidence type="ECO:0000256" key="7">
    <source>
        <dbReference type="ARBA" id="ARBA00022927"/>
    </source>
</evidence>
<dbReference type="InterPro" id="IPR049371">
    <property type="entry name" value="GspD-like_N0"/>
</dbReference>
<accession>A0A7T0BY02</accession>
<dbReference type="InterPro" id="IPR001775">
    <property type="entry name" value="GspD/PilQ"/>
</dbReference>
<evidence type="ECO:0000256" key="5">
    <source>
        <dbReference type="ARBA" id="ARBA00022692"/>
    </source>
</evidence>
<feature type="region of interest" description="Disordered" evidence="11">
    <location>
        <begin position="480"/>
        <end position="513"/>
    </location>
</feature>
<keyword evidence="6 12" id="KW-0732">Signal</keyword>
<dbReference type="KEGG" id="nli:G3M70_13985"/>
<dbReference type="GO" id="GO:0009279">
    <property type="term" value="C:cell outer membrane"/>
    <property type="evidence" value="ECO:0007669"/>
    <property type="project" value="UniProtKB-SubCell"/>
</dbReference>
<evidence type="ECO:0000259" key="15">
    <source>
        <dbReference type="Pfam" id="PF21305"/>
    </source>
</evidence>
<evidence type="ECO:0000256" key="11">
    <source>
        <dbReference type="SAM" id="MobiDB-lite"/>
    </source>
</evidence>
<feature type="signal peptide" evidence="12">
    <location>
        <begin position="1"/>
        <end position="20"/>
    </location>
</feature>
<proteinExistence type="inferred from homology"/>
<evidence type="ECO:0000313" key="16">
    <source>
        <dbReference type="EMBL" id="QPJ62922.1"/>
    </source>
</evidence>
<protein>
    <submittedName>
        <fullName evidence="16">Type II secretion system secretin GspD</fullName>
    </submittedName>
</protein>
<evidence type="ECO:0000259" key="14">
    <source>
        <dbReference type="Pfam" id="PF03958"/>
    </source>
</evidence>
<comment type="similarity">
    <text evidence="2">Belongs to the bacterial secretin family. GSP D subfamily.</text>
</comment>
<dbReference type="InterPro" id="IPR038591">
    <property type="entry name" value="NolW-like_sf"/>
</dbReference>
<comment type="subcellular location">
    <subcellularLocation>
        <location evidence="1 10">Cell outer membrane</location>
    </subcellularLocation>
</comment>
<keyword evidence="8" id="KW-0472">Membrane</keyword>
<keyword evidence="5" id="KW-0812">Transmembrane</keyword>
<dbReference type="AlphaFoldDB" id="A0A7T0BY02"/>
<feature type="compositionally biased region" description="Low complexity" evidence="11">
    <location>
        <begin position="484"/>
        <end position="495"/>
    </location>
</feature>
<dbReference type="Pfam" id="PF03958">
    <property type="entry name" value="Secretin_N"/>
    <property type="match status" value="1"/>
</dbReference>
<dbReference type="PRINTS" id="PR00811">
    <property type="entry name" value="BCTERIALGSPD"/>
</dbReference>
<keyword evidence="9" id="KW-0998">Cell outer membrane</keyword>
<evidence type="ECO:0000256" key="9">
    <source>
        <dbReference type="ARBA" id="ARBA00023237"/>
    </source>
</evidence>
<keyword evidence="3 10" id="KW-0813">Transport</keyword>
<evidence type="ECO:0000256" key="10">
    <source>
        <dbReference type="RuleBase" id="RU004004"/>
    </source>
</evidence>
<dbReference type="Pfam" id="PF21305">
    <property type="entry name" value="type_II_gspD_N0"/>
    <property type="match status" value="1"/>
</dbReference>
<dbReference type="InterPro" id="IPR004846">
    <property type="entry name" value="T2SS/T3SS_dom"/>
</dbReference>
<dbReference type="InterPro" id="IPR005644">
    <property type="entry name" value="NolW-like"/>
</dbReference>
<evidence type="ECO:0000256" key="1">
    <source>
        <dbReference type="ARBA" id="ARBA00004442"/>
    </source>
</evidence>
<evidence type="ECO:0000256" key="3">
    <source>
        <dbReference type="ARBA" id="ARBA00022448"/>
    </source>
</evidence>
<feature type="region of interest" description="Disordered" evidence="11">
    <location>
        <begin position="39"/>
        <end position="61"/>
    </location>
</feature>
<sequence>MNRFWVFILLGLSLALPVSGCIKNNSSIDQLTEGDPVKKLQIPKSKKSARNRSSAESNSKGYVTKVSNKGLDLGDLKKLKPPADRKMAVVTGNKVPLRKGPGIKFRKIGSADKGDEFKFLREVRRSAKTPIWYLVENDKGEKFFLPKLFAKIEKRKLDGSEGKDGKGKSFSKEGEIVRTGTRLNPENVRYEKDATPPLPKELKKAKHITLNFEGTDIYEVITTFAELLKLDYVIEGNVQGKVTLQTFNQIPAEDLYSVFEQILAVSQMTVVKSGSFYRFLPLPDAPRKPVSIYYGNDPNLPKGDRVVIQIIPLRYVSNTAMRQVITPLLSGTATLLDVPDTRNLMLVDLASNVSKVMKVIRAIDIDKLAASDIKLFEMDHSDVTMVAEELEEIFTSMGYQKALGESLTFLPITRLNSLLVVNSLEEVMETVEFWVGKLDQPMSGGNLSTFVYYVQNAEATSLATILNSIFAEEKSKQKDKKNAKTAAAAQKAAQNKNKRNINPRTGAPTTTPFRVAGGLETQVEGDLIIIPDEDTNSLVVRTAAKNYPGVLELVKKLDLLPQQVVIEVMILDLTIDEQTRTGLEWATQQAGPGTNVFAGGTNGNTTGTLLGTALGQAATPLFAAGSSFFVGDPGKLIALLQAFSNDSKANVVANPILVTSDNKEATISITDDIPIQSSTISSPTAGQPLTQTTIEFRSVGVKLGILPKINSDNFVNLKINQEISNRGPDVGTVPSFSTRVVNTEVVLKDNQILVMGGLMRTTTNETITGVPLLKDIPGIGRLFSSTDETLNKTELMLFITPHIISNTGDGKTVTDHFRRRLGNLNTKFKTKIGG</sequence>
<dbReference type="Proteomes" id="UP000594688">
    <property type="component" value="Chromosome"/>
</dbReference>
<evidence type="ECO:0000256" key="8">
    <source>
        <dbReference type="ARBA" id="ARBA00023136"/>
    </source>
</evidence>
<dbReference type="Pfam" id="PF00263">
    <property type="entry name" value="Secretin"/>
    <property type="match status" value="1"/>
</dbReference>
<keyword evidence="4" id="KW-1134">Transmembrane beta strand</keyword>
<dbReference type="GO" id="GO:0015628">
    <property type="term" value="P:protein secretion by the type II secretion system"/>
    <property type="evidence" value="ECO:0007669"/>
    <property type="project" value="InterPro"/>
</dbReference>
<feature type="compositionally biased region" description="Polar residues" evidence="11">
    <location>
        <begin position="502"/>
        <end position="512"/>
    </location>
</feature>
<dbReference type="NCBIfam" id="TIGR02517">
    <property type="entry name" value="type_II_gspD"/>
    <property type="match status" value="1"/>
</dbReference>
<organism evidence="16 17">
    <name type="scientific">Candidatus Nitronauta litoralis</name>
    <dbReference type="NCBI Taxonomy" id="2705533"/>
    <lineage>
        <taxon>Bacteria</taxon>
        <taxon>Pseudomonadati</taxon>
        <taxon>Nitrospinota/Tectimicrobiota group</taxon>
        <taxon>Nitrospinota</taxon>
        <taxon>Nitrospinia</taxon>
        <taxon>Nitrospinales</taxon>
        <taxon>Nitrospinaceae</taxon>
        <taxon>Candidatus Nitronauta</taxon>
    </lineage>
</organism>